<proteinExistence type="predicted"/>
<evidence type="ECO:0000313" key="2">
    <source>
        <dbReference type="Proteomes" id="UP000053660"/>
    </source>
</evidence>
<name>A0A0B1T220_OESDE</name>
<organism evidence="1 2">
    <name type="scientific">Oesophagostomum dentatum</name>
    <name type="common">Nodular worm</name>
    <dbReference type="NCBI Taxonomy" id="61180"/>
    <lineage>
        <taxon>Eukaryota</taxon>
        <taxon>Metazoa</taxon>
        <taxon>Ecdysozoa</taxon>
        <taxon>Nematoda</taxon>
        <taxon>Chromadorea</taxon>
        <taxon>Rhabditida</taxon>
        <taxon>Rhabditina</taxon>
        <taxon>Rhabditomorpha</taxon>
        <taxon>Strongyloidea</taxon>
        <taxon>Strongylidae</taxon>
        <taxon>Oesophagostomum</taxon>
    </lineage>
</organism>
<dbReference type="EMBL" id="KN553319">
    <property type="protein sequence ID" value="KHJ90161.1"/>
    <property type="molecule type" value="Genomic_DNA"/>
</dbReference>
<reference evidence="1 2" key="1">
    <citation type="submission" date="2014-03" db="EMBL/GenBank/DDBJ databases">
        <title>Draft genome of the hookworm Oesophagostomum dentatum.</title>
        <authorList>
            <person name="Mitreva M."/>
        </authorList>
    </citation>
    <scope>NUCLEOTIDE SEQUENCE [LARGE SCALE GENOMIC DNA]</scope>
    <source>
        <strain evidence="1 2">OD-Hann</strain>
    </source>
</reference>
<protein>
    <submittedName>
        <fullName evidence="1">Uncharacterized protein</fullName>
    </submittedName>
</protein>
<evidence type="ECO:0000313" key="1">
    <source>
        <dbReference type="EMBL" id="KHJ90161.1"/>
    </source>
</evidence>
<keyword evidence="2" id="KW-1185">Reference proteome</keyword>
<dbReference type="AlphaFoldDB" id="A0A0B1T220"/>
<accession>A0A0B1T220</accession>
<dbReference type="Proteomes" id="UP000053660">
    <property type="component" value="Unassembled WGS sequence"/>
</dbReference>
<gene>
    <name evidence="1" type="ORF">OESDEN_09998</name>
</gene>
<sequence>MPGPRRDRTRIWFLEEKFQSLHTELRHNSTKSAKIIVAACCLCNECIETRERPFMEEEAVRQQYSDAADVRKDVRKNATEDEFRAYIVNTYFSR</sequence>